<dbReference type="AlphaFoldDB" id="A0A9D4MR16"/>
<comment type="caution">
    <text evidence="1">The sequence shown here is derived from an EMBL/GenBank/DDBJ whole genome shotgun (WGS) entry which is preliminary data.</text>
</comment>
<dbReference type="EMBL" id="JAIWYP010000001">
    <property type="protein sequence ID" value="KAH3880384.1"/>
    <property type="molecule type" value="Genomic_DNA"/>
</dbReference>
<reference evidence="1" key="2">
    <citation type="submission" date="2020-11" db="EMBL/GenBank/DDBJ databases">
        <authorList>
            <person name="McCartney M.A."/>
            <person name="Auch B."/>
            <person name="Kono T."/>
            <person name="Mallez S."/>
            <person name="Becker A."/>
            <person name="Gohl D.M."/>
            <person name="Silverstein K.A.T."/>
            <person name="Koren S."/>
            <person name="Bechman K.B."/>
            <person name="Herman A."/>
            <person name="Abrahante J.E."/>
            <person name="Garbe J."/>
        </authorList>
    </citation>
    <scope>NUCLEOTIDE SEQUENCE</scope>
    <source>
        <strain evidence="1">Duluth1</strain>
        <tissue evidence="1">Whole animal</tissue>
    </source>
</reference>
<evidence type="ECO:0000313" key="2">
    <source>
        <dbReference type="Proteomes" id="UP000828390"/>
    </source>
</evidence>
<reference evidence="1" key="1">
    <citation type="journal article" date="2019" name="bioRxiv">
        <title>The Genome of the Zebra Mussel, Dreissena polymorpha: A Resource for Invasive Species Research.</title>
        <authorList>
            <person name="McCartney M.A."/>
            <person name="Auch B."/>
            <person name="Kono T."/>
            <person name="Mallez S."/>
            <person name="Zhang Y."/>
            <person name="Obille A."/>
            <person name="Becker A."/>
            <person name="Abrahante J.E."/>
            <person name="Garbe J."/>
            <person name="Badalamenti J.P."/>
            <person name="Herman A."/>
            <person name="Mangelson H."/>
            <person name="Liachko I."/>
            <person name="Sullivan S."/>
            <person name="Sone E.D."/>
            <person name="Koren S."/>
            <person name="Silverstein K.A.T."/>
            <person name="Beckman K.B."/>
            <person name="Gohl D.M."/>
        </authorList>
    </citation>
    <scope>NUCLEOTIDE SEQUENCE</scope>
    <source>
        <strain evidence="1">Duluth1</strain>
        <tissue evidence="1">Whole animal</tissue>
    </source>
</reference>
<gene>
    <name evidence="1" type="ORF">DPMN_004298</name>
</gene>
<name>A0A9D4MR16_DREPO</name>
<organism evidence="1 2">
    <name type="scientific">Dreissena polymorpha</name>
    <name type="common">Zebra mussel</name>
    <name type="synonym">Mytilus polymorpha</name>
    <dbReference type="NCBI Taxonomy" id="45954"/>
    <lineage>
        <taxon>Eukaryota</taxon>
        <taxon>Metazoa</taxon>
        <taxon>Spiralia</taxon>
        <taxon>Lophotrochozoa</taxon>
        <taxon>Mollusca</taxon>
        <taxon>Bivalvia</taxon>
        <taxon>Autobranchia</taxon>
        <taxon>Heteroconchia</taxon>
        <taxon>Euheterodonta</taxon>
        <taxon>Imparidentia</taxon>
        <taxon>Neoheterodontei</taxon>
        <taxon>Myida</taxon>
        <taxon>Dreissenoidea</taxon>
        <taxon>Dreissenidae</taxon>
        <taxon>Dreissena</taxon>
    </lineage>
</organism>
<sequence>MKQKNKTFTIDEHAAAADDDDIQYQYSVHNSLLTRLSPGFLRIGRPYLFEETLAKDGPYLFEEILAKDGPYLFEETLAKDE</sequence>
<protein>
    <submittedName>
        <fullName evidence="1">Uncharacterized protein</fullName>
    </submittedName>
</protein>
<evidence type="ECO:0000313" key="1">
    <source>
        <dbReference type="EMBL" id="KAH3880384.1"/>
    </source>
</evidence>
<dbReference type="Proteomes" id="UP000828390">
    <property type="component" value="Unassembled WGS sequence"/>
</dbReference>
<accession>A0A9D4MR16</accession>
<keyword evidence="2" id="KW-1185">Reference proteome</keyword>
<proteinExistence type="predicted"/>